<proteinExistence type="predicted"/>
<protein>
    <submittedName>
        <fullName evidence="1">Uncharacterized protein</fullName>
    </submittedName>
</protein>
<dbReference type="Proteomes" id="UP000198420">
    <property type="component" value="Unassembled WGS sequence"/>
</dbReference>
<reference evidence="2" key="1">
    <citation type="submission" date="2017-06" db="EMBL/GenBank/DDBJ databases">
        <authorList>
            <person name="Varghese N."/>
            <person name="Submissions S."/>
        </authorList>
    </citation>
    <scope>NUCLEOTIDE SEQUENCE [LARGE SCALE GENOMIC DNA]</scope>
    <source>
        <strain evidence="2">DSM 44485</strain>
    </source>
</reference>
<name>A0A238X8N3_9ACTN</name>
<gene>
    <name evidence="1" type="ORF">SAMN06265355_10457</name>
</gene>
<organism evidence="1 2">
    <name type="scientific">Actinomadura mexicana</name>
    <dbReference type="NCBI Taxonomy" id="134959"/>
    <lineage>
        <taxon>Bacteria</taxon>
        <taxon>Bacillati</taxon>
        <taxon>Actinomycetota</taxon>
        <taxon>Actinomycetes</taxon>
        <taxon>Streptosporangiales</taxon>
        <taxon>Thermomonosporaceae</taxon>
        <taxon>Actinomadura</taxon>
    </lineage>
</organism>
<keyword evidence="2" id="KW-1185">Reference proteome</keyword>
<accession>A0A238X8N3</accession>
<evidence type="ECO:0000313" key="1">
    <source>
        <dbReference type="EMBL" id="SNR54972.1"/>
    </source>
</evidence>
<dbReference type="AlphaFoldDB" id="A0A238X8N3"/>
<dbReference type="EMBL" id="FZNP01000004">
    <property type="protein sequence ID" value="SNR54972.1"/>
    <property type="molecule type" value="Genomic_DNA"/>
</dbReference>
<evidence type="ECO:0000313" key="2">
    <source>
        <dbReference type="Proteomes" id="UP000198420"/>
    </source>
</evidence>
<sequence>MGAWEPVAAGVTSADGHLDCPSARTCKGKWFGHDKFRLNTGMTVTFQVTTFSNPQDSAEHFHQEAARTAEYQPLTMPRTGDESLAYLRNAGGLDGGYLTMRVGTVVATVSVEEGPPDVALPQMSEMFEKRLGQALSGRTPDAALPPF</sequence>